<comment type="caution">
    <text evidence="1">The sequence shown here is derived from an EMBL/GenBank/DDBJ whole genome shotgun (WGS) entry which is preliminary data.</text>
</comment>
<gene>
    <name evidence="1" type="ORF">Agabi119p4_3692</name>
</gene>
<evidence type="ECO:0000313" key="2">
    <source>
        <dbReference type="Proteomes" id="UP000629468"/>
    </source>
</evidence>
<organism evidence="1 2">
    <name type="scientific">Agaricus bisporus var. burnettii</name>
    <dbReference type="NCBI Taxonomy" id="192524"/>
    <lineage>
        <taxon>Eukaryota</taxon>
        <taxon>Fungi</taxon>
        <taxon>Dikarya</taxon>
        <taxon>Basidiomycota</taxon>
        <taxon>Agaricomycotina</taxon>
        <taxon>Agaricomycetes</taxon>
        <taxon>Agaricomycetidae</taxon>
        <taxon>Agaricales</taxon>
        <taxon>Agaricineae</taxon>
        <taxon>Agaricaceae</taxon>
        <taxon>Agaricus</taxon>
    </lineage>
</organism>
<reference evidence="1 2" key="1">
    <citation type="journal article" name="Sci. Rep.">
        <title>Telomere-to-telomere assembled and centromere annotated genomes of the two main subspecies of the button mushroom Agaricus bisporus reveal especially polymorphic chromosome ends.</title>
        <authorList>
            <person name="Sonnenberg A.S.M."/>
            <person name="Sedaghat-Telgerd N."/>
            <person name="Lavrijssen B."/>
            <person name="Ohm R.A."/>
            <person name="Hendrickx P.M."/>
            <person name="Scholtmeijer K."/>
            <person name="Baars J.J.P."/>
            <person name="van Peer A."/>
        </authorList>
    </citation>
    <scope>NUCLEOTIDE SEQUENCE [LARGE SCALE GENOMIC DNA]</scope>
    <source>
        <strain evidence="1 2">H119_p4</strain>
    </source>
</reference>
<protein>
    <submittedName>
        <fullName evidence="1">Uncharacterized protein</fullName>
    </submittedName>
</protein>
<sequence>MLSLRVKAAPTPSFYPLSLVTSSFVPAFEPSIQSSSFAPFTVAPRLRLSWDSWLYYDYHWYYERVSFSSWLSRDFVFWSSPLTTRGNFTCFKYTGIQTVYRSHFLPSNSFRPISLHLFHSGNFVVFVCTLIKSINPSCHPHFRVKDRATVSKSPIVVSPLLPFHASLRYPANIRPHPNKNTSYTPMIYMNSNQLLQVITCSRLEKLLSRPHNAAALYRRWSTTVGESSKSSTPGPLPPSFLASLIVC</sequence>
<name>A0A8H7F584_AGABI</name>
<dbReference type="EMBL" id="JABXXO010000005">
    <property type="protein sequence ID" value="KAF7777620.1"/>
    <property type="molecule type" value="Genomic_DNA"/>
</dbReference>
<dbReference type="Proteomes" id="UP000629468">
    <property type="component" value="Unassembled WGS sequence"/>
</dbReference>
<proteinExistence type="predicted"/>
<evidence type="ECO:0000313" key="1">
    <source>
        <dbReference type="EMBL" id="KAF7777620.1"/>
    </source>
</evidence>
<accession>A0A8H7F584</accession>
<dbReference type="AlphaFoldDB" id="A0A8H7F584"/>